<dbReference type="RefSeq" id="WP_003020638.1">
    <property type="nucleotide sequence ID" value="NZ_CP022413.2"/>
</dbReference>
<reference evidence="1" key="1">
    <citation type="submission" date="2009-09" db="EMBL/GenBank/DDBJ databases">
        <authorList>
            <person name="Weinstock G."/>
            <person name="Sodergren E."/>
            <person name="Clifton S."/>
            <person name="Fulton L."/>
            <person name="Fulton B."/>
            <person name="Courtney L."/>
            <person name="Fronick C."/>
            <person name="Harrison M."/>
            <person name="Strong C."/>
            <person name="Farmer C."/>
            <person name="Delahaunty K."/>
            <person name="Markovic C."/>
            <person name="Hall O."/>
            <person name="Minx P."/>
            <person name="Tomlinson C."/>
            <person name="Mitreva M."/>
            <person name="Nelson J."/>
            <person name="Hou S."/>
            <person name="Wollam A."/>
            <person name="Pepin K.H."/>
            <person name="Johnson M."/>
            <person name="Bhonagiri V."/>
            <person name="Nash W.E."/>
            <person name="Warren W."/>
            <person name="Chinwalla A."/>
            <person name="Mardis E.R."/>
            <person name="Wilson R.K."/>
        </authorList>
    </citation>
    <scope>NUCLEOTIDE SEQUENCE [LARGE SCALE GENOMIC DNA]</scope>
    <source>
        <strain evidence="1">DSM 20583</strain>
    </source>
</reference>
<accession>C9L7U3</accession>
<organism evidence="1 2">
    <name type="scientific">Blautia hansenii DSM 20583</name>
    <dbReference type="NCBI Taxonomy" id="537007"/>
    <lineage>
        <taxon>Bacteria</taxon>
        <taxon>Bacillati</taxon>
        <taxon>Bacillota</taxon>
        <taxon>Clostridia</taxon>
        <taxon>Lachnospirales</taxon>
        <taxon>Lachnospiraceae</taxon>
        <taxon>Blautia</taxon>
    </lineage>
</organism>
<dbReference type="EMBL" id="ABYU02000016">
    <property type="protein sequence ID" value="EEX21838.1"/>
    <property type="molecule type" value="Genomic_DNA"/>
</dbReference>
<name>C9L7U3_BLAHA</name>
<gene>
    <name evidence="1" type="ORF">BLAHAN_05463</name>
</gene>
<comment type="caution">
    <text evidence="1">The sequence shown here is derived from an EMBL/GenBank/DDBJ whole genome shotgun (WGS) entry which is preliminary data.</text>
</comment>
<keyword evidence="2" id="KW-1185">Reference proteome</keyword>
<sequence length="54" mass="6563">MGDAIYNQAVKEMRSLAEHVMQDIQEFADEHDYEKTWVVERFREEFNRISRKEG</sequence>
<protein>
    <submittedName>
        <fullName evidence="1">Uncharacterized protein</fullName>
    </submittedName>
</protein>
<evidence type="ECO:0000313" key="1">
    <source>
        <dbReference type="EMBL" id="EEX21838.1"/>
    </source>
</evidence>
<dbReference type="HOGENOM" id="CLU_211542_0_0_9"/>
<dbReference type="STRING" id="537007.BLAHAN_05463"/>
<dbReference type="AlphaFoldDB" id="C9L7U3"/>
<dbReference type="Proteomes" id="UP000003755">
    <property type="component" value="Unassembled WGS sequence"/>
</dbReference>
<evidence type="ECO:0000313" key="2">
    <source>
        <dbReference type="Proteomes" id="UP000003755"/>
    </source>
</evidence>
<proteinExistence type="predicted"/>